<keyword evidence="3" id="KW-1185">Reference proteome</keyword>
<evidence type="ECO:0000313" key="3">
    <source>
        <dbReference type="Proteomes" id="UP000000211"/>
    </source>
</evidence>
<dbReference type="PATRIC" id="fig|751945.3.peg.1670"/>
<gene>
    <name evidence="2" type="ORF">Theos_1697</name>
</gene>
<dbReference type="EMBL" id="CP003249">
    <property type="protein sequence ID" value="AFV76720.1"/>
    <property type="molecule type" value="Genomic_DNA"/>
</dbReference>
<dbReference type="STRING" id="751945.Theos_1697"/>
<sequence>MPRRRELYGTRKALVRKLWSALRRAGKLAQDPDPNVALKGIHALATITGSYLRALEEAEEKEPGMRPKPPRKPEINREVLALIVREIYGVELGGATPPMPPALEAPREGAVEPHPEGAEEPEP</sequence>
<name>K7R0D0_THEOS</name>
<dbReference type="AlphaFoldDB" id="K7R0D0"/>
<accession>K7R0D0</accession>
<feature type="compositionally biased region" description="Basic and acidic residues" evidence="1">
    <location>
        <begin position="105"/>
        <end position="117"/>
    </location>
</feature>
<reference evidence="2 3" key="1">
    <citation type="journal article" date="2013" name="Genome Announc.">
        <title>Whole Genome Sequencing of Thermus oshimai JL-2 and Thermus thermophilus JL-18, Incomplete Denitrifiers from the United States Great Basin.</title>
        <authorList>
            <person name="Murugapiran S.K."/>
            <person name="Huntemann M."/>
            <person name="Wei C.L."/>
            <person name="Han J."/>
            <person name="Detter J.C."/>
            <person name="Han C.S."/>
            <person name="Erkkila T.H."/>
            <person name="Teshima H."/>
            <person name="Chen A."/>
            <person name="Kyrpides N."/>
            <person name="Mavrommatis K."/>
            <person name="Markowitz V."/>
            <person name="Szeto E."/>
            <person name="Ivanova N."/>
            <person name="Pagani I."/>
            <person name="Lam J."/>
            <person name="McDonald A.I."/>
            <person name="Dodsworth J.A."/>
            <person name="Pati A."/>
            <person name="Goodwin L."/>
            <person name="Peters L."/>
            <person name="Pitluck S."/>
            <person name="Woyke T."/>
            <person name="Hedlund B.P."/>
        </authorList>
    </citation>
    <scope>NUCLEOTIDE SEQUENCE</scope>
    <source>
        <strain evidence="2 3">JL-2</strain>
    </source>
</reference>
<dbReference type="KEGG" id="tos:Theos_1697"/>
<dbReference type="HOGENOM" id="CLU_2014187_0_0_0"/>
<dbReference type="RefSeq" id="WP_016329899.1">
    <property type="nucleotide sequence ID" value="NC_019386.1"/>
</dbReference>
<organism evidence="2 3">
    <name type="scientific">Thermus oshimai JL-2</name>
    <dbReference type="NCBI Taxonomy" id="751945"/>
    <lineage>
        <taxon>Bacteria</taxon>
        <taxon>Thermotogati</taxon>
        <taxon>Deinococcota</taxon>
        <taxon>Deinococci</taxon>
        <taxon>Thermales</taxon>
        <taxon>Thermaceae</taxon>
        <taxon>Thermus</taxon>
    </lineage>
</organism>
<proteinExistence type="predicted"/>
<evidence type="ECO:0000256" key="1">
    <source>
        <dbReference type="SAM" id="MobiDB-lite"/>
    </source>
</evidence>
<feature type="region of interest" description="Disordered" evidence="1">
    <location>
        <begin position="94"/>
        <end position="123"/>
    </location>
</feature>
<evidence type="ECO:0000313" key="2">
    <source>
        <dbReference type="EMBL" id="AFV76720.1"/>
    </source>
</evidence>
<protein>
    <submittedName>
        <fullName evidence="2">Uncharacterized protein</fullName>
    </submittedName>
</protein>
<dbReference type="OrthoDB" id="9993989at2"/>
<dbReference type="Proteomes" id="UP000000211">
    <property type="component" value="Chromosome"/>
</dbReference>